<dbReference type="InterPro" id="IPR011008">
    <property type="entry name" value="Dimeric_a/b-barrel"/>
</dbReference>
<sequence>MTLVSVTRLRLKSWYDFPGFMWHNLLSCWQIVNIKGFVGGKLIQDRNRVFWTVSLWENQLAMQHYRNSGAHRQVMPMIQKWCNEAAILHWEQADDSLPNMQEICQRMEVEGKFTHLLNPSPAHLERKIAKPVGSNAQALPLHPRKKQSLGQSRSSI</sequence>
<evidence type="ECO:0008006" key="4">
    <source>
        <dbReference type="Google" id="ProtNLM"/>
    </source>
</evidence>
<feature type="region of interest" description="Disordered" evidence="1">
    <location>
        <begin position="133"/>
        <end position="156"/>
    </location>
</feature>
<protein>
    <recommendedName>
        <fullName evidence="4">DUF3291 domain-containing protein</fullName>
    </recommendedName>
</protein>
<keyword evidence="3" id="KW-1185">Reference proteome</keyword>
<accession>A0A2A2TCZ5</accession>
<dbReference type="OrthoDB" id="1550774at2"/>
<proteinExistence type="predicted"/>
<reference evidence="2 3" key="1">
    <citation type="submission" date="2017-08" db="EMBL/GenBank/DDBJ databases">
        <title>Draft genome sequence of filamentous cyanobacterium Calothrix elsteri CCALA 953.</title>
        <authorList>
            <person name="Gagunashvili A.N."/>
            <person name="Elster J."/>
            <person name="Andresson O.S."/>
        </authorList>
    </citation>
    <scope>NUCLEOTIDE SEQUENCE [LARGE SCALE GENOMIC DNA]</scope>
    <source>
        <strain evidence="2 3">CCALA 953</strain>
    </source>
</reference>
<evidence type="ECO:0000256" key="1">
    <source>
        <dbReference type="SAM" id="MobiDB-lite"/>
    </source>
</evidence>
<dbReference type="RefSeq" id="WP_095723995.1">
    <property type="nucleotide sequence ID" value="NZ_NTFS01000354.1"/>
</dbReference>
<evidence type="ECO:0000313" key="2">
    <source>
        <dbReference type="EMBL" id="PAX51667.1"/>
    </source>
</evidence>
<gene>
    <name evidence="2" type="ORF">CK510_23565</name>
</gene>
<dbReference type="AlphaFoldDB" id="A0A2A2TCZ5"/>
<dbReference type="EMBL" id="NTFS01000354">
    <property type="protein sequence ID" value="PAX51667.1"/>
    <property type="molecule type" value="Genomic_DNA"/>
</dbReference>
<comment type="caution">
    <text evidence="2">The sequence shown here is derived from an EMBL/GenBank/DDBJ whole genome shotgun (WGS) entry which is preliminary data.</text>
</comment>
<name>A0A2A2TCZ5_9CYAN</name>
<dbReference type="SUPFAM" id="SSF54909">
    <property type="entry name" value="Dimeric alpha+beta barrel"/>
    <property type="match status" value="1"/>
</dbReference>
<organism evidence="2 3">
    <name type="scientific">Brunnivagina elsteri CCALA 953</name>
    <dbReference type="NCBI Taxonomy" id="987040"/>
    <lineage>
        <taxon>Bacteria</taxon>
        <taxon>Bacillati</taxon>
        <taxon>Cyanobacteriota</taxon>
        <taxon>Cyanophyceae</taxon>
        <taxon>Nostocales</taxon>
        <taxon>Calotrichaceae</taxon>
        <taxon>Brunnivagina</taxon>
    </lineage>
</organism>
<evidence type="ECO:0000313" key="3">
    <source>
        <dbReference type="Proteomes" id="UP000218238"/>
    </source>
</evidence>
<dbReference type="Proteomes" id="UP000218238">
    <property type="component" value="Unassembled WGS sequence"/>
</dbReference>